<dbReference type="EC" id="3.1.2.-" evidence="1"/>
<reference evidence="1 2" key="1">
    <citation type="submission" date="2023-08" db="EMBL/GenBank/DDBJ databases">
        <authorList>
            <person name="Girao M."/>
            <person name="Carvalho M.F."/>
        </authorList>
    </citation>
    <scope>NUCLEOTIDE SEQUENCE [LARGE SCALE GENOMIC DNA]</scope>
    <source>
        <strain evidence="1 2">CT-R113</strain>
    </source>
</reference>
<name>A0ABU7KCK7_9ACTN</name>
<evidence type="ECO:0000313" key="2">
    <source>
        <dbReference type="Proteomes" id="UP001356095"/>
    </source>
</evidence>
<dbReference type="EMBL" id="JAUZMY010000024">
    <property type="protein sequence ID" value="MEE2039968.1"/>
    <property type="molecule type" value="Genomic_DNA"/>
</dbReference>
<proteinExistence type="predicted"/>
<dbReference type="Proteomes" id="UP001356095">
    <property type="component" value="Unassembled WGS sequence"/>
</dbReference>
<dbReference type="GO" id="GO:0016787">
    <property type="term" value="F:hydrolase activity"/>
    <property type="evidence" value="ECO:0007669"/>
    <property type="project" value="UniProtKB-KW"/>
</dbReference>
<dbReference type="Gene3D" id="3.10.129.10">
    <property type="entry name" value="Hotdog Thioesterase"/>
    <property type="match status" value="1"/>
</dbReference>
<keyword evidence="2" id="KW-1185">Reference proteome</keyword>
<dbReference type="SUPFAM" id="SSF54637">
    <property type="entry name" value="Thioesterase/thiol ester dehydrase-isomerase"/>
    <property type="match status" value="1"/>
</dbReference>
<dbReference type="Pfam" id="PF13279">
    <property type="entry name" value="4HBT_2"/>
    <property type="match status" value="1"/>
</dbReference>
<protein>
    <submittedName>
        <fullName evidence="1">Acyl-CoA thioesterase</fullName>
        <ecNumber evidence="1">3.1.2.-</ecNumber>
    </submittedName>
</protein>
<comment type="caution">
    <text evidence="1">The sequence shown here is derived from an EMBL/GenBank/DDBJ whole genome shotgun (WGS) entry which is preliminary data.</text>
</comment>
<dbReference type="InterPro" id="IPR029069">
    <property type="entry name" value="HotDog_dom_sf"/>
</dbReference>
<organism evidence="1 2">
    <name type="scientific">Nocardiopsis codii</name>
    <dbReference type="NCBI Taxonomy" id="3065942"/>
    <lineage>
        <taxon>Bacteria</taxon>
        <taxon>Bacillati</taxon>
        <taxon>Actinomycetota</taxon>
        <taxon>Actinomycetes</taxon>
        <taxon>Streptosporangiales</taxon>
        <taxon>Nocardiopsidaceae</taxon>
        <taxon>Nocardiopsis</taxon>
    </lineage>
</organism>
<evidence type="ECO:0000313" key="1">
    <source>
        <dbReference type="EMBL" id="MEE2039968.1"/>
    </source>
</evidence>
<keyword evidence="1" id="KW-0378">Hydrolase</keyword>
<dbReference type="RefSeq" id="WP_330093729.1">
    <property type="nucleotide sequence ID" value="NZ_JAUZMY010000024.1"/>
</dbReference>
<dbReference type="CDD" id="cd00586">
    <property type="entry name" value="4HBT"/>
    <property type="match status" value="1"/>
</dbReference>
<accession>A0ABU7KCK7</accession>
<gene>
    <name evidence="1" type="ORF">Q8791_22385</name>
</gene>
<sequence>MPESFEYLHVVTLDETNQLGNVYFAHFLRWQGHCRELFLRRTAPEVVSSLDHEHALVTVRAECSYLDELYAFDEVSVRMRVSEVVQNRMTLSFEYWRASGRRDLVARGEQQLAWLRRSGDGFEPVPVPEVLLRAIDAYLTEPVRTGWRA</sequence>